<evidence type="ECO:0000256" key="8">
    <source>
        <dbReference type="ARBA" id="ARBA00023014"/>
    </source>
</evidence>
<evidence type="ECO:0000259" key="10">
    <source>
        <dbReference type="Pfam" id="PF02775"/>
    </source>
</evidence>
<dbReference type="GO" id="GO:0046872">
    <property type="term" value="F:metal ion binding"/>
    <property type="evidence" value="ECO:0007669"/>
    <property type="project" value="UniProtKB-KW"/>
</dbReference>
<dbReference type="AlphaFoldDB" id="A0A133ZVT0"/>
<keyword evidence="6" id="KW-0560">Oxidoreductase</keyword>
<keyword evidence="5" id="KW-0460">Magnesium</keyword>
<dbReference type="GO" id="GO:0016625">
    <property type="term" value="F:oxidoreductase activity, acting on the aldehyde or oxo group of donors, iron-sulfur protein as acceptor"/>
    <property type="evidence" value="ECO:0007669"/>
    <property type="project" value="UniProtKB-ARBA"/>
</dbReference>
<evidence type="ECO:0000256" key="7">
    <source>
        <dbReference type="ARBA" id="ARBA00023004"/>
    </source>
</evidence>
<evidence type="ECO:0000256" key="4">
    <source>
        <dbReference type="ARBA" id="ARBA00022723"/>
    </source>
</evidence>
<dbReference type="RefSeq" id="WP_060914251.1">
    <property type="nucleotide sequence ID" value="NZ_JAGZGJ010000026.1"/>
</dbReference>
<keyword evidence="4" id="KW-0479">Metal-binding</keyword>
<dbReference type="OrthoDB" id="9775140at2"/>
<dbReference type="InterPro" id="IPR011896">
    <property type="entry name" value="OFOB"/>
</dbReference>
<evidence type="ECO:0000313" key="12">
    <source>
        <dbReference type="EMBL" id="KXB59540.1"/>
    </source>
</evidence>
<reference evidence="13" key="1">
    <citation type="submission" date="2016-01" db="EMBL/GenBank/DDBJ databases">
        <authorList>
            <person name="Mitreva M."/>
            <person name="Pepin K.H."/>
            <person name="Mihindukulasuriya K.A."/>
            <person name="Fulton R."/>
            <person name="Fronick C."/>
            <person name="O'Laughlin M."/>
            <person name="Miner T."/>
            <person name="Herter B."/>
            <person name="Rosa B.A."/>
            <person name="Cordes M."/>
            <person name="Tomlinson C."/>
            <person name="Wollam A."/>
            <person name="Palsikar V.B."/>
            <person name="Mardis E.R."/>
            <person name="Wilson R.K."/>
        </authorList>
    </citation>
    <scope>NUCLEOTIDE SEQUENCE [LARGE SCALE GENOMIC DNA]</scope>
    <source>
        <strain evidence="13">DNF01167</strain>
    </source>
</reference>
<name>A0A133ZVT0_9BACL</name>
<comment type="cofactor">
    <cofactor evidence="2">
        <name>thiamine diphosphate</name>
        <dbReference type="ChEBI" id="CHEBI:58937"/>
    </cofactor>
</comment>
<dbReference type="GO" id="GO:0030976">
    <property type="term" value="F:thiamine pyrophosphate binding"/>
    <property type="evidence" value="ECO:0007669"/>
    <property type="project" value="InterPro"/>
</dbReference>
<dbReference type="NCBIfam" id="TIGR02177">
    <property type="entry name" value="PorB_KorB"/>
    <property type="match status" value="1"/>
</dbReference>
<dbReference type="Pfam" id="PF12367">
    <property type="entry name" value="PFO_beta_C"/>
    <property type="match status" value="1"/>
</dbReference>
<dbReference type="PATRIC" id="fig|1379.3.peg.1088"/>
<comment type="caution">
    <text evidence="12">The sequence shown here is derived from an EMBL/GenBank/DDBJ whole genome shotgun (WGS) entry which is preliminary data.</text>
</comment>
<gene>
    <name evidence="12" type="ORF">HMPREF3186_01103</name>
</gene>
<evidence type="ECO:0000256" key="1">
    <source>
        <dbReference type="ARBA" id="ARBA00001946"/>
    </source>
</evidence>
<keyword evidence="9" id="KW-0786">Thiamine pyrophosphate</keyword>
<dbReference type="InterPro" id="IPR029061">
    <property type="entry name" value="THDP-binding"/>
</dbReference>
<dbReference type="SUPFAM" id="SSF52518">
    <property type="entry name" value="Thiamin diphosphate-binding fold (THDP-binding)"/>
    <property type="match status" value="1"/>
</dbReference>
<dbReference type="PANTHER" id="PTHR48084:SF4">
    <property type="entry name" value="2-OXOGLUTARATE OXIDOREDUCTASE SUBUNIT KORB"/>
    <property type="match status" value="1"/>
</dbReference>
<feature type="domain" description="Pyruvate ferredoxin oxidoreductase beta subunit C-terminal" evidence="11">
    <location>
        <begin position="200"/>
        <end position="265"/>
    </location>
</feature>
<sequence>MKVTLKDYKNDVKPDWCAGCGDFSVLAGINRAVVNLGIKPENVVISAGIGCSGKISGYTRAYGVQGLHGRSLPIAQGIKLANQDLTVFAMGGDGDGYAIGIGHAVHAMKRNVNMTYVVMDNQLYALTKGQMSPKSDEGLVTTTTLEGVMEKPLSAMKIALSCEVTFLAQAFTGDMKEMMQIFEEAVNHDGFSLVNVFSPCKTYNYKNTPAWYKEHLTKLSDIEGYDNTNKLEAYRVLEEYNDLVTGVIYKNEKKPHYEDTLRNYKRDEPIAHQNLELSEELFNSLCDEFR</sequence>
<dbReference type="PANTHER" id="PTHR48084">
    <property type="entry name" value="2-OXOGLUTARATE OXIDOREDUCTASE SUBUNIT KORB-RELATED"/>
    <property type="match status" value="1"/>
</dbReference>
<dbReference type="InterPro" id="IPR051457">
    <property type="entry name" value="2-oxoacid:Fd_oxidoreductase"/>
</dbReference>
<dbReference type="GO" id="GO:0045333">
    <property type="term" value="P:cellular respiration"/>
    <property type="evidence" value="ECO:0007669"/>
    <property type="project" value="UniProtKB-ARBA"/>
</dbReference>
<evidence type="ECO:0000256" key="2">
    <source>
        <dbReference type="ARBA" id="ARBA00001964"/>
    </source>
</evidence>
<comment type="cofactor">
    <cofactor evidence="3">
        <name>[4Fe-4S] cluster</name>
        <dbReference type="ChEBI" id="CHEBI:49883"/>
    </cofactor>
</comment>
<organism evidence="12 13">
    <name type="scientific">Gemella haemolysans</name>
    <dbReference type="NCBI Taxonomy" id="1379"/>
    <lineage>
        <taxon>Bacteria</taxon>
        <taxon>Bacillati</taxon>
        <taxon>Bacillota</taxon>
        <taxon>Bacilli</taxon>
        <taxon>Bacillales</taxon>
        <taxon>Gemellaceae</taxon>
        <taxon>Gemella</taxon>
    </lineage>
</organism>
<accession>A0A133ZVT0</accession>
<dbReference type="Proteomes" id="UP000070355">
    <property type="component" value="Unassembled WGS sequence"/>
</dbReference>
<evidence type="ECO:0000313" key="13">
    <source>
        <dbReference type="Proteomes" id="UP000070355"/>
    </source>
</evidence>
<feature type="domain" description="Thiamine pyrophosphate enzyme TPP-binding" evidence="10">
    <location>
        <begin position="58"/>
        <end position="196"/>
    </location>
</feature>
<dbReference type="Gene3D" id="3.40.50.970">
    <property type="match status" value="1"/>
</dbReference>
<keyword evidence="7" id="KW-0408">Iron</keyword>
<evidence type="ECO:0000256" key="9">
    <source>
        <dbReference type="ARBA" id="ARBA00023052"/>
    </source>
</evidence>
<dbReference type="CDD" id="cd03375">
    <property type="entry name" value="TPP_OGFOR"/>
    <property type="match status" value="1"/>
</dbReference>
<dbReference type="GO" id="GO:0051536">
    <property type="term" value="F:iron-sulfur cluster binding"/>
    <property type="evidence" value="ECO:0007669"/>
    <property type="project" value="UniProtKB-KW"/>
</dbReference>
<dbReference type="STRING" id="1379.HMPREF3186_01103"/>
<proteinExistence type="predicted"/>
<evidence type="ECO:0000256" key="3">
    <source>
        <dbReference type="ARBA" id="ARBA00001966"/>
    </source>
</evidence>
<evidence type="ECO:0000256" key="5">
    <source>
        <dbReference type="ARBA" id="ARBA00022842"/>
    </source>
</evidence>
<evidence type="ECO:0000256" key="6">
    <source>
        <dbReference type="ARBA" id="ARBA00023002"/>
    </source>
</evidence>
<dbReference type="InterPro" id="IPR011766">
    <property type="entry name" value="TPP_enzyme_TPP-bd"/>
</dbReference>
<dbReference type="EMBL" id="LSDC01000071">
    <property type="protein sequence ID" value="KXB59540.1"/>
    <property type="molecule type" value="Genomic_DNA"/>
</dbReference>
<keyword evidence="12" id="KW-0670">Pyruvate</keyword>
<keyword evidence="8" id="KW-0411">Iron-sulfur</keyword>
<comment type="cofactor">
    <cofactor evidence="1">
        <name>Mg(2+)</name>
        <dbReference type="ChEBI" id="CHEBI:18420"/>
    </cofactor>
</comment>
<dbReference type="Pfam" id="PF02775">
    <property type="entry name" value="TPP_enzyme_C"/>
    <property type="match status" value="1"/>
</dbReference>
<evidence type="ECO:0000259" key="11">
    <source>
        <dbReference type="Pfam" id="PF12367"/>
    </source>
</evidence>
<dbReference type="InterPro" id="IPR032686">
    <property type="entry name" value="PFO_beta_C"/>
</dbReference>
<protein>
    <submittedName>
        <fullName evidence="12">2-oxoacid:acceptor oxidoreductase, beta subunit, pyruvate/2-ketoisovalerate family</fullName>
    </submittedName>
</protein>